<proteinExistence type="inferred from homology"/>
<dbReference type="Proteomes" id="UP001259803">
    <property type="component" value="Unassembled WGS sequence"/>
</dbReference>
<name>A0ABU2ZGT9_9SPHN</name>
<evidence type="ECO:0000256" key="4">
    <source>
        <dbReference type="ARBA" id="ARBA00006171"/>
    </source>
</evidence>
<keyword evidence="8 10" id="KW-0460">Magnesium</keyword>
<evidence type="ECO:0000256" key="6">
    <source>
        <dbReference type="ARBA" id="ARBA00022723"/>
    </source>
</evidence>
<dbReference type="InterPro" id="IPR036412">
    <property type="entry name" value="HAD-like_sf"/>
</dbReference>
<evidence type="ECO:0000256" key="3">
    <source>
        <dbReference type="ARBA" id="ARBA00004818"/>
    </source>
</evidence>
<dbReference type="SFLD" id="SFLDG01129">
    <property type="entry name" value="C1.5:_HAD__Beta-PGM__Phosphata"/>
    <property type="match status" value="1"/>
</dbReference>
<dbReference type="NCBIfam" id="TIGR01549">
    <property type="entry name" value="HAD-SF-IA-v1"/>
    <property type="match status" value="1"/>
</dbReference>
<sequence length="228" mass="24200">MTDLPAIRFRTIGFDLDGTLIDTVPDIANALNHALLLAGRPQLELHKVRALVGGGAKRLLAQALAEGTEERVDAAVLDPLYAALLDHYSMNICVASRIYPGVGPALDALARQGIMLGVATNKLEHLARKLLDSIGLADRFACVIGGDTLGPDRAKPKPDMLHQLVRSCGAGEPAAFVGDSIYDTRAARAAGQTAIAVSFGYRDRPAEELGADRVIDSYAQLLPALRVL</sequence>
<dbReference type="RefSeq" id="WP_311339375.1">
    <property type="nucleotide sequence ID" value="NZ_JAVRHS010000001.1"/>
</dbReference>
<keyword evidence="6 10" id="KW-0479">Metal-binding</keyword>
<evidence type="ECO:0000256" key="7">
    <source>
        <dbReference type="ARBA" id="ARBA00022801"/>
    </source>
</evidence>
<keyword evidence="7 10" id="KW-0378">Hydrolase</keyword>
<comment type="cofactor">
    <cofactor evidence="2 10">
        <name>Mg(2+)</name>
        <dbReference type="ChEBI" id="CHEBI:18420"/>
    </cofactor>
</comment>
<evidence type="ECO:0000256" key="8">
    <source>
        <dbReference type="ARBA" id="ARBA00022842"/>
    </source>
</evidence>
<feature type="binding site" evidence="10">
    <location>
        <position position="15"/>
    </location>
    <ligand>
        <name>Mg(2+)</name>
        <dbReference type="ChEBI" id="CHEBI:18420"/>
    </ligand>
</feature>
<feature type="active site" description="Nucleophile" evidence="10">
    <location>
        <position position="15"/>
    </location>
</feature>
<dbReference type="InterPro" id="IPR023198">
    <property type="entry name" value="PGP-like_dom2"/>
</dbReference>
<evidence type="ECO:0000256" key="9">
    <source>
        <dbReference type="ARBA" id="ARBA00023277"/>
    </source>
</evidence>
<protein>
    <recommendedName>
        <fullName evidence="5 10">Phosphoglycolate phosphatase</fullName>
        <shortName evidence="10">PGP</shortName>
        <shortName evidence="10">PGPase</shortName>
        <ecNumber evidence="5 10">3.1.3.18</ecNumber>
    </recommendedName>
</protein>
<evidence type="ECO:0000313" key="12">
    <source>
        <dbReference type="Proteomes" id="UP001259803"/>
    </source>
</evidence>
<dbReference type="PANTHER" id="PTHR43434">
    <property type="entry name" value="PHOSPHOGLYCOLATE PHOSPHATASE"/>
    <property type="match status" value="1"/>
</dbReference>
<evidence type="ECO:0000256" key="1">
    <source>
        <dbReference type="ARBA" id="ARBA00000830"/>
    </source>
</evidence>
<dbReference type="Pfam" id="PF00702">
    <property type="entry name" value="Hydrolase"/>
    <property type="match status" value="1"/>
</dbReference>
<evidence type="ECO:0000256" key="2">
    <source>
        <dbReference type="ARBA" id="ARBA00001946"/>
    </source>
</evidence>
<organism evidence="11 12">
    <name type="scientific">Croceicoccus esteveae</name>
    <dbReference type="NCBI Taxonomy" id="3075597"/>
    <lineage>
        <taxon>Bacteria</taxon>
        <taxon>Pseudomonadati</taxon>
        <taxon>Pseudomonadota</taxon>
        <taxon>Alphaproteobacteria</taxon>
        <taxon>Sphingomonadales</taxon>
        <taxon>Erythrobacteraceae</taxon>
        <taxon>Croceicoccus</taxon>
    </lineage>
</organism>
<dbReference type="EC" id="3.1.3.18" evidence="5 10"/>
<dbReference type="InterPro" id="IPR050155">
    <property type="entry name" value="HAD-like_hydrolase_sf"/>
</dbReference>
<keyword evidence="12" id="KW-1185">Reference proteome</keyword>
<dbReference type="GO" id="GO:0016787">
    <property type="term" value="F:hydrolase activity"/>
    <property type="evidence" value="ECO:0007669"/>
    <property type="project" value="UniProtKB-KW"/>
</dbReference>
<dbReference type="HAMAP" id="MF_00495">
    <property type="entry name" value="GPH_hydrolase_bact"/>
    <property type="match status" value="1"/>
</dbReference>
<dbReference type="InterPro" id="IPR023214">
    <property type="entry name" value="HAD_sf"/>
</dbReference>
<dbReference type="SUPFAM" id="SSF56784">
    <property type="entry name" value="HAD-like"/>
    <property type="match status" value="1"/>
</dbReference>
<dbReference type="InterPro" id="IPR006439">
    <property type="entry name" value="HAD-SF_hydro_IA"/>
</dbReference>
<gene>
    <name evidence="11" type="ORF">RM533_01295</name>
</gene>
<evidence type="ECO:0000256" key="5">
    <source>
        <dbReference type="ARBA" id="ARBA00013078"/>
    </source>
</evidence>
<dbReference type="Gene3D" id="3.40.50.1000">
    <property type="entry name" value="HAD superfamily/HAD-like"/>
    <property type="match status" value="1"/>
</dbReference>
<comment type="pathway">
    <text evidence="3 10">Organic acid metabolism; glycolate biosynthesis; glycolate from 2-phosphoglycolate: step 1/1.</text>
</comment>
<reference evidence="11 12" key="1">
    <citation type="submission" date="2023-09" db="EMBL/GenBank/DDBJ databases">
        <authorList>
            <person name="Rey-Velasco X."/>
        </authorList>
    </citation>
    <scope>NUCLEOTIDE SEQUENCE [LARGE SCALE GENOMIC DNA]</scope>
    <source>
        <strain evidence="11 12">F390</strain>
    </source>
</reference>
<feature type="binding site" evidence="10">
    <location>
        <position position="17"/>
    </location>
    <ligand>
        <name>Mg(2+)</name>
        <dbReference type="ChEBI" id="CHEBI:18420"/>
    </ligand>
</feature>
<dbReference type="EMBL" id="JAVRHS010000001">
    <property type="protein sequence ID" value="MDT0574814.1"/>
    <property type="molecule type" value="Genomic_DNA"/>
</dbReference>
<evidence type="ECO:0000256" key="10">
    <source>
        <dbReference type="HAMAP-Rule" id="MF_00495"/>
    </source>
</evidence>
<comment type="catalytic activity">
    <reaction evidence="1 10">
        <text>2-phosphoglycolate + H2O = glycolate + phosphate</text>
        <dbReference type="Rhea" id="RHEA:14369"/>
        <dbReference type="ChEBI" id="CHEBI:15377"/>
        <dbReference type="ChEBI" id="CHEBI:29805"/>
        <dbReference type="ChEBI" id="CHEBI:43474"/>
        <dbReference type="ChEBI" id="CHEBI:58033"/>
        <dbReference type="EC" id="3.1.3.18"/>
    </reaction>
</comment>
<keyword evidence="9 10" id="KW-0119">Carbohydrate metabolism</keyword>
<dbReference type="PANTHER" id="PTHR43434:SF1">
    <property type="entry name" value="PHOSPHOGLYCOLATE PHOSPHATASE"/>
    <property type="match status" value="1"/>
</dbReference>
<comment type="caution">
    <text evidence="11">The sequence shown here is derived from an EMBL/GenBank/DDBJ whole genome shotgun (WGS) entry which is preliminary data.</text>
</comment>
<feature type="binding site" evidence="10">
    <location>
        <position position="179"/>
    </location>
    <ligand>
        <name>Mg(2+)</name>
        <dbReference type="ChEBI" id="CHEBI:18420"/>
    </ligand>
</feature>
<comment type="function">
    <text evidence="10">Specifically catalyzes the dephosphorylation of 2-phosphoglycolate. Is involved in the dissimilation of the intracellular 2-phosphoglycolate formed during the DNA repair of 3'-phosphoglycolate ends, a major class of DNA lesions induced by oxidative stress.</text>
</comment>
<evidence type="ECO:0000313" key="11">
    <source>
        <dbReference type="EMBL" id="MDT0574814.1"/>
    </source>
</evidence>
<dbReference type="SFLD" id="SFLDS00003">
    <property type="entry name" value="Haloacid_Dehalogenase"/>
    <property type="match status" value="1"/>
</dbReference>
<dbReference type="InterPro" id="IPR037512">
    <property type="entry name" value="PGPase_prok"/>
</dbReference>
<dbReference type="Gene3D" id="1.10.150.240">
    <property type="entry name" value="Putative phosphatase, domain 2"/>
    <property type="match status" value="1"/>
</dbReference>
<comment type="similarity">
    <text evidence="4 10">Belongs to the HAD-like hydrolase superfamily. CbbY/CbbZ/Gph/YieH family.</text>
</comment>
<accession>A0ABU2ZGT9</accession>